<evidence type="ECO:0000259" key="16">
    <source>
        <dbReference type="PROSITE" id="PS51163"/>
    </source>
</evidence>
<comment type="catalytic activity">
    <reaction evidence="12 13">
        <text>L-threonine + hydrogencarbonate + ATP = L-threonylcarbamoyladenylate + diphosphate + H2O</text>
        <dbReference type="Rhea" id="RHEA:36407"/>
        <dbReference type="ChEBI" id="CHEBI:15377"/>
        <dbReference type="ChEBI" id="CHEBI:17544"/>
        <dbReference type="ChEBI" id="CHEBI:30616"/>
        <dbReference type="ChEBI" id="CHEBI:33019"/>
        <dbReference type="ChEBI" id="CHEBI:57926"/>
        <dbReference type="ChEBI" id="CHEBI:73682"/>
        <dbReference type="EC" id="2.7.7.87"/>
    </reaction>
</comment>
<dbReference type="InterPro" id="IPR050156">
    <property type="entry name" value="TC-AMP_synthase_SUA5"/>
</dbReference>
<dbReference type="Gene3D" id="3.40.50.11030">
    <property type="entry name" value="Threonylcarbamoyl-AMP synthase, C-terminal domain"/>
    <property type="match status" value="1"/>
</dbReference>
<evidence type="ECO:0000256" key="10">
    <source>
        <dbReference type="ARBA" id="ARBA00022840"/>
    </source>
</evidence>
<evidence type="ECO:0000256" key="5">
    <source>
        <dbReference type="ARBA" id="ARBA00022490"/>
    </source>
</evidence>
<dbReference type="GO" id="GO:0061710">
    <property type="term" value="F:L-threonylcarbamoyladenylate synthase"/>
    <property type="evidence" value="ECO:0007669"/>
    <property type="project" value="UniProtKB-EC"/>
</dbReference>
<dbReference type="InterPro" id="IPR017945">
    <property type="entry name" value="DHBP_synth_RibB-like_a/b_dom"/>
</dbReference>
<evidence type="ECO:0000256" key="1">
    <source>
        <dbReference type="ARBA" id="ARBA00004496"/>
    </source>
</evidence>
<dbReference type="PATRIC" id="fig|263475.3.peg.4371"/>
<dbReference type="GO" id="GO:0003725">
    <property type="term" value="F:double-stranded RNA binding"/>
    <property type="evidence" value="ECO:0007669"/>
    <property type="project" value="UniProtKB-UniRule"/>
</dbReference>
<dbReference type="Pfam" id="PF01300">
    <property type="entry name" value="Sua5_yciO_yrdC"/>
    <property type="match status" value="1"/>
</dbReference>
<evidence type="ECO:0000256" key="13">
    <source>
        <dbReference type="PIRNR" id="PIRNR004930"/>
    </source>
</evidence>
<comment type="function">
    <text evidence="13">Required for the formation of a threonylcarbamoyl group on adenosine at position 37 (t(6)A37) in tRNAs that read codons beginning with adenine.</text>
</comment>
<dbReference type="PROSITE" id="PS51163">
    <property type="entry name" value="YRDC"/>
    <property type="match status" value="1"/>
</dbReference>
<feature type="binding site" evidence="14">
    <location>
        <position position="69"/>
    </location>
    <ligand>
        <name>L-threonine</name>
        <dbReference type="ChEBI" id="CHEBI:57926"/>
    </ligand>
</feature>
<dbReference type="NCBIfam" id="TIGR00057">
    <property type="entry name" value="L-threonylcarbamoyladenylate synthase"/>
    <property type="match status" value="1"/>
</dbReference>
<gene>
    <name evidence="17" type="ORF">AMD00_15465</name>
</gene>
<evidence type="ECO:0000256" key="2">
    <source>
        <dbReference type="ARBA" id="ARBA00007663"/>
    </source>
</evidence>
<dbReference type="GO" id="GO:0006450">
    <property type="term" value="P:regulation of translational fidelity"/>
    <property type="evidence" value="ECO:0007669"/>
    <property type="project" value="TreeGrafter"/>
</dbReference>
<comment type="caution">
    <text evidence="17">The sequence shown here is derived from an EMBL/GenBank/DDBJ whole genome shotgun (WGS) entry which is preliminary data.</text>
</comment>
<reference evidence="18" key="1">
    <citation type="submission" date="2015-08" db="EMBL/GenBank/DDBJ databases">
        <title>Fjat-10028 dsm 16317.</title>
        <authorList>
            <person name="Liu B."/>
            <person name="Wang J."/>
            <person name="Zhu Y."/>
            <person name="Liu G."/>
            <person name="Chen Q."/>
            <person name="Chen Z."/>
            <person name="Lan J."/>
            <person name="Che J."/>
            <person name="Ge C."/>
            <person name="Shi H."/>
            <person name="Pan Z."/>
            <person name="Liu X."/>
        </authorList>
    </citation>
    <scope>NUCLEOTIDE SEQUENCE [LARGE SCALE GENOMIC DNA]</scope>
    <source>
        <strain evidence="18">DSM 16317</strain>
    </source>
</reference>
<feature type="region of interest" description="Disordered" evidence="15">
    <location>
        <begin position="213"/>
        <end position="233"/>
    </location>
</feature>
<protein>
    <recommendedName>
        <fullName evidence="4 13">Threonylcarbamoyl-AMP synthase</fullName>
        <shortName evidence="13">TC-AMP synthase</shortName>
        <ecNumber evidence="3 13">2.7.7.87</ecNumber>
    </recommendedName>
    <alternativeName>
        <fullName evidence="11 13">L-threonylcarbamoyladenylate synthase</fullName>
    </alternativeName>
</protein>
<evidence type="ECO:0000256" key="11">
    <source>
        <dbReference type="ARBA" id="ARBA00029774"/>
    </source>
</evidence>
<evidence type="ECO:0000256" key="9">
    <source>
        <dbReference type="ARBA" id="ARBA00022741"/>
    </source>
</evidence>
<feature type="binding site" evidence="14">
    <location>
        <position position="37"/>
    </location>
    <ligand>
        <name>L-threonine</name>
        <dbReference type="ChEBI" id="CHEBI:57926"/>
    </ligand>
</feature>
<feature type="binding site" evidence="14">
    <location>
        <position position="198"/>
    </location>
    <ligand>
        <name>ATP</name>
        <dbReference type="ChEBI" id="CHEBI:30616"/>
    </ligand>
</feature>
<keyword evidence="6 13" id="KW-0808">Transferase</keyword>
<dbReference type="AlphaFoldDB" id="A0A0M0LG82"/>
<sequence length="348" mass="37373">METKRLNVDINVDNGKSYAQAVDLLNNGEVVAFPTETVYGLGAVATDEEAVKKIFAAKGRPSDNPLIVHIGTFEELENYVDHISQKAKLCMEAFWPGPLTMIFKAKPNVLATSVTANLDTVGIRMPDHAVALQLLRQLRKPVAAPSANRSGKPSPTEGIHVEEDLNGSIPLILDGGITGIGVESTVLDLTLDMPVILRPGGVTKEMLEAVVGPVSQPSHTEQNSGKAPKAPGMKYTHYAPNAPVYLIDKEEKTIAMALETLHQKGLKVALLAPENLSHLAADWFFTLGQKDTNEEMAVNLYHALRSCDATTADLVLATTTSTEGVGAAIMNRLEKSAGGKWYSADIQI</sequence>
<keyword evidence="18" id="KW-1185">Reference proteome</keyword>
<dbReference type="RefSeq" id="WP_053417897.1">
    <property type="nucleotide sequence ID" value="NZ_LILB01000005.1"/>
</dbReference>
<feature type="binding site" evidence="14">
    <location>
        <position position="60"/>
    </location>
    <ligand>
        <name>ATP</name>
        <dbReference type="ChEBI" id="CHEBI:30616"/>
    </ligand>
</feature>
<dbReference type="InterPro" id="IPR038385">
    <property type="entry name" value="Sua5/YwlC_C"/>
</dbReference>
<dbReference type="EMBL" id="LILB01000005">
    <property type="protein sequence ID" value="KOO49723.1"/>
    <property type="molecule type" value="Genomic_DNA"/>
</dbReference>
<dbReference type="GO" id="GO:0005524">
    <property type="term" value="F:ATP binding"/>
    <property type="evidence" value="ECO:0007669"/>
    <property type="project" value="UniProtKB-UniRule"/>
</dbReference>
<feature type="binding site" evidence="14">
    <location>
        <position position="184"/>
    </location>
    <ligand>
        <name>L-threonine</name>
        <dbReference type="ChEBI" id="CHEBI:57926"/>
    </ligand>
</feature>
<dbReference type="OrthoDB" id="9814580at2"/>
<proteinExistence type="inferred from homology"/>
<keyword evidence="7 13" id="KW-0819">tRNA processing</keyword>
<feature type="binding site" evidence="14">
    <location>
        <position position="144"/>
    </location>
    <ligand>
        <name>ATP</name>
        <dbReference type="ChEBI" id="CHEBI:30616"/>
    </ligand>
</feature>
<feature type="binding site" evidence="14">
    <location>
        <position position="146"/>
    </location>
    <ligand>
        <name>ATP</name>
        <dbReference type="ChEBI" id="CHEBI:30616"/>
    </ligand>
</feature>
<keyword evidence="9 13" id="KW-0547">Nucleotide-binding</keyword>
<evidence type="ECO:0000256" key="8">
    <source>
        <dbReference type="ARBA" id="ARBA00022695"/>
    </source>
</evidence>
<dbReference type="FunFam" id="3.90.870.10:FF:000009">
    <property type="entry name" value="Threonylcarbamoyl-AMP synthase, putative"/>
    <property type="match status" value="1"/>
</dbReference>
<dbReference type="GO" id="GO:0000049">
    <property type="term" value="F:tRNA binding"/>
    <property type="evidence" value="ECO:0007669"/>
    <property type="project" value="TreeGrafter"/>
</dbReference>
<evidence type="ECO:0000256" key="3">
    <source>
        <dbReference type="ARBA" id="ARBA00012584"/>
    </source>
</evidence>
<evidence type="ECO:0000313" key="17">
    <source>
        <dbReference type="EMBL" id="KOO49723.1"/>
    </source>
</evidence>
<dbReference type="Gene3D" id="3.90.870.10">
    <property type="entry name" value="DHBP synthase"/>
    <property type="match status" value="1"/>
</dbReference>
<accession>A0A0M0LG82</accession>
<evidence type="ECO:0000256" key="15">
    <source>
        <dbReference type="SAM" id="MobiDB-lite"/>
    </source>
</evidence>
<evidence type="ECO:0000256" key="14">
    <source>
        <dbReference type="PIRSR" id="PIRSR004930-1"/>
    </source>
</evidence>
<evidence type="ECO:0000313" key="18">
    <source>
        <dbReference type="Proteomes" id="UP000036867"/>
    </source>
</evidence>
<dbReference type="GO" id="GO:0005737">
    <property type="term" value="C:cytoplasm"/>
    <property type="evidence" value="ECO:0007669"/>
    <property type="project" value="UniProtKB-SubCell"/>
</dbReference>
<keyword evidence="5 13" id="KW-0963">Cytoplasm</keyword>
<keyword evidence="10 13" id="KW-0067">ATP-binding</keyword>
<evidence type="ECO:0000256" key="12">
    <source>
        <dbReference type="ARBA" id="ARBA00048366"/>
    </source>
</evidence>
<dbReference type="PANTHER" id="PTHR17490:SF16">
    <property type="entry name" value="THREONYLCARBAMOYL-AMP SYNTHASE"/>
    <property type="match status" value="1"/>
</dbReference>
<dbReference type="InterPro" id="IPR005145">
    <property type="entry name" value="Sua5_C"/>
</dbReference>
<dbReference type="STRING" id="263475.AMD00_15465"/>
<evidence type="ECO:0000256" key="7">
    <source>
        <dbReference type="ARBA" id="ARBA00022694"/>
    </source>
</evidence>
<dbReference type="PANTHER" id="PTHR17490">
    <property type="entry name" value="SUA5"/>
    <property type="match status" value="1"/>
</dbReference>
<comment type="subcellular location">
    <subcellularLocation>
        <location evidence="1 13">Cytoplasm</location>
    </subcellularLocation>
</comment>
<dbReference type="Pfam" id="PF03481">
    <property type="entry name" value="Sua5_C"/>
    <property type="match status" value="1"/>
</dbReference>
<feature type="binding site" evidence="14">
    <location>
        <position position="238"/>
    </location>
    <ligand>
        <name>ATP</name>
        <dbReference type="ChEBI" id="CHEBI:30616"/>
    </ligand>
</feature>
<dbReference type="InterPro" id="IPR006070">
    <property type="entry name" value="Sua5-like_dom"/>
</dbReference>
<dbReference type="PIRSF" id="PIRSF004930">
    <property type="entry name" value="Tln_factor_SUA5"/>
    <property type="match status" value="1"/>
</dbReference>
<feature type="compositionally biased region" description="Polar residues" evidence="15">
    <location>
        <begin position="215"/>
        <end position="225"/>
    </location>
</feature>
<evidence type="ECO:0000256" key="4">
    <source>
        <dbReference type="ARBA" id="ARBA00015492"/>
    </source>
</evidence>
<comment type="similarity">
    <text evidence="2 13">Belongs to the SUA5 family.</text>
</comment>
<dbReference type="GO" id="GO:0008033">
    <property type="term" value="P:tRNA processing"/>
    <property type="evidence" value="ECO:0007669"/>
    <property type="project" value="UniProtKB-KW"/>
</dbReference>
<feature type="binding site" evidence="14">
    <location>
        <position position="124"/>
    </location>
    <ligand>
        <name>L-threonine</name>
        <dbReference type="ChEBI" id="CHEBI:57926"/>
    </ligand>
</feature>
<name>A0A0M0LG82_9BACL</name>
<feature type="domain" description="YrdC-like" evidence="16">
    <location>
        <begin position="15"/>
        <end position="202"/>
    </location>
</feature>
<keyword evidence="8 13" id="KW-0548">Nucleotidyltransferase</keyword>
<dbReference type="EC" id="2.7.7.87" evidence="3 13"/>
<feature type="binding site" evidence="14">
    <location>
        <position position="154"/>
    </location>
    <ligand>
        <name>ATP</name>
        <dbReference type="ChEBI" id="CHEBI:30616"/>
    </ligand>
</feature>
<dbReference type="Proteomes" id="UP000036867">
    <property type="component" value="Unassembled WGS sequence"/>
</dbReference>
<dbReference type="InterPro" id="IPR010923">
    <property type="entry name" value="T(6)A37_SUA5"/>
</dbReference>
<dbReference type="GeneID" id="301137494"/>
<organism evidence="17 18">
    <name type="scientific">Viridibacillus arvi</name>
    <dbReference type="NCBI Taxonomy" id="263475"/>
    <lineage>
        <taxon>Bacteria</taxon>
        <taxon>Bacillati</taxon>
        <taxon>Bacillota</taxon>
        <taxon>Bacilli</taxon>
        <taxon>Bacillales</taxon>
        <taxon>Caryophanaceae</taxon>
        <taxon>Viridibacillus</taxon>
    </lineage>
</organism>
<feature type="binding site" evidence="14">
    <location>
        <position position="120"/>
    </location>
    <ligand>
        <name>ATP</name>
        <dbReference type="ChEBI" id="CHEBI:30616"/>
    </ligand>
</feature>
<evidence type="ECO:0000256" key="6">
    <source>
        <dbReference type="ARBA" id="ARBA00022679"/>
    </source>
</evidence>
<dbReference type="SUPFAM" id="SSF55821">
    <property type="entry name" value="YrdC/RibB"/>
    <property type="match status" value="1"/>
</dbReference>
<feature type="binding site" evidence="14">
    <location>
        <position position="64"/>
    </location>
    <ligand>
        <name>ATP</name>
        <dbReference type="ChEBI" id="CHEBI:30616"/>
    </ligand>
</feature>